<sequence>MTGSILVPMASQPTRSEKWIRVIIVVLRAIKRFKSNRRTRRALLIGISYQHHDNKDYRLIGPVNDVRMLRRALVEKFGFRRSEIILLVDRKQGGIYSPTRENIIREIKRLMSSRDENVDYVFSYSGYCMEFEGPHKIEHHRLAPALVPVDALTTTGDLVEDMALFDVELKKLLVDSLGPKSRLFAIIDASSSATVILGIIDVIKPRVLQQKASILSLYFTQPRNLGRQYISEPLGISVIPKVYRPKSLVHHTSQGGESVGEVSLDVCTGFCSVSEEEESRVVCLSACKDSENVFENWVGQSLIHSIVKLWEANADPTYRELANAMRTDTQVVLRNDIRKDYRRFLRRTGSPLGTEILQKNPISQWIASRNYAKRWNMQISTPYPLDVNKRFTLCGSAAR</sequence>
<dbReference type="Gene3D" id="3.40.50.1460">
    <property type="match status" value="1"/>
</dbReference>
<organism evidence="3 4">
    <name type="scientific">Psilocybe cf. subviscida</name>
    <dbReference type="NCBI Taxonomy" id="2480587"/>
    <lineage>
        <taxon>Eukaryota</taxon>
        <taxon>Fungi</taxon>
        <taxon>Dikarya</taxon>
        <taxon>Basidiomycota</taxon>
        <taxon>Agaricomycotina</taxon>
        <taxon>Agaricomycetes</taxon>
        <taxon>Agaricomycetidae</taxon>
        <taxon>Agaricales</taxon>
        <taxon>Agaricineae</taxon>
        <taxon>Strophariaceae</taxon>
        <taxon>Psilocybe</taxon>
    </lineage>
</organism>
<evidence type="ECO:0000256" key="1">
    <source>
        <dbReference type="ARBA" id="ARBA00009005"/>
    </source>
</evidence>
<dbReference type="PANTHER" id="PTHR48104:SF30">
    <property type="entry name" value="METACASPASE-1"/>
    <property type="match status" value="1"/>
</dbReference>
<dbReference type="PANTHER" id="PTHR48104">
    <property type="entry name" value="METACASPASE-4"/>
    <property type="match status" value="1"/>
</dbReference>
<proteinExistence type="inferred from homology"/>
<dbReference type="GO" id="GO:0005737">
    <property type="term" value="C:cytoplasm"/>
    <property type="evidence" value="ECO:0007669"/>
    <property type="project" value="TreeGrafter"/>
</dbReference>
<dbReference type="InterPro" id="IPR011600">
    <property type="entry name" value="Pept_C14_caspase"/>
</dbReference>
<evidence type="ECO:0000313" key="4">
    <source>
        <dbReference type="Proteomes" id="UP000567179"/>
    </source>
</evidence>
<evidence type="ECO:0000313" key="3">
    <source>
        <dbReference type="EMBL" id="KAF5329639.1"/>
    </source>
</evidence>
<dbReference type="Pfam" id="PF00656">
    <property type="entry name" value="Peptidase_C14"/>
    <property type="match status" value="1"/>
</dbReference>
<reference evidence="3 4" key="1">
    <citation type="journal article" date="2020" name="ISME J.">
        <title>Uncovering the hidden diversity of litter-decomposition mechanisms in mushroom-forming fungi.</title>
        <authorList>
            <person name="Floudas D."/>
            <person name="Bentzer J."/>
            <person name="Ahren D."/>
            <person name="Johansson T."/>
            <person name="Persson P."/>
            <person name="Tunlid A."/>
        </authorList>
    </citation>
    <scope>NUCLEOTIDE SEQUENCE [LARGE SCALE GENOMIC DNA]</scope>
    <source>
        <strain evidence="3 4">CBS 101986</strain>
    </source>
</reference>
<name>A0A8H5FAE7_9AGAR</name>
<feature type="domain" description="Peptidase C14 caspase" evidence="2">
    <location>
        <begin position="39"/>
        <end position="327"/>
    </location>
</feature>
<protein>
    <recommendedName>
        <fullName evidence="2">Peptidase C14 caspase domain-containing protein</fullName>
    </recommendedName>
</protein>
<dbReference type="Proteomes" id="UP000567179">
    <property type="component" value="Unassembled WGS sequence"/>
</dbReference>
<dbReference type="AlphaFoldDB" id="A0A8H5FAE7"/>
<accession>A0A8H5FAE7</accession>
<dbReference type="EMBL" id="JAACJJ010000002">
    <property type="protein sequence ID" value="KAF5329639.1"/>
    <property type="molecule type" value="Genomic_DNA"/>
</dbReference>
<comment type="caution">
    <text evidence="3">The sequence shown here is derived from an EMBL/GenBank/DDBJ whole genome shotgun (WGS) entry which is preliminary data.</text>
</comment>
<gene>
    <name evidence="3" type="ORF">D9619_009263</name>
</gene>
<keyword evidence="4" id="KW-1185">Reference proteome</keyword>
<dbReference type="OrthoDB" id="3223806at2759"/>
<dbReference type="GO" id="GO:0006508">
    <property type="term" value="P:proteolysis"/>
    <property type="evidence" value="ECO:0007669"/>
    <property type="project" value="InterPro"/>
</dbReference>
<dbReference type="InterPro" id="IPR050452">
    <property type="entry name" value="Metacaspase"/>
</dbReference>
<evidence type="ECO:0000259" key="2">
    <source>
        <dbReference type="Pfam" id="PF00656"/>
    </source>
</evidence>
<dbReference type="GO" id="GO:0004197">
    <property type="term" value="F:cysteine-type endopeptidase activity"/>
    <property type="evidence" value="ECO:0007669"/>
    <property type="project" value="InterPro"/>
</dbReference>
<comment type="similarity">
    <text evidence="1">Belongs to the peptidase C14B family.</text>
</comment>